<accession>A0A9D4L4Z1</accession>
<dbReference type="Proteomes" id="UP000828390">
    <property type="component" value="Unassembled WGS sequence"/>
</dbReference>
<name>A0A9D4L4Z1_DREPO</name>
<evidence type="ECO:0000313" key="1">
    <source>
        <dbReference type="EMBL" id="KAH3851530.1"/>
    </source>
</evidence>
<keyword evidence="2" id="KW-1185">Reference proteome</keyword>
<dbReference type="EMBL" id="JAIWYP010000003">
    <property type="protein sequence ID" value="KAH3851530.1"/>
    <property type="molecule type" value="Genomic_DNA"/>
</dbReference>
<sequence length="53" mass="5933">MAETLSENEWKSRENEAVYAHAIPTDLNTWGQNANAMKAPLPLSVRTYVKALT</sequence>
<comment type="caution">
    <text evidence="1">The sequence shown here is derived from an EMBL/GenBank/DDBJ whole genome shotgun (WGS) entry which is preliminary data.</text>
</comment>
<organism evidence="1 2">
    <name type="scientific">Dreissena polymorpha</name>
    <name type="common">Zebra mussel</name>
    <name type="synonym">Mytilus polymorpha</name>
    <dbReference type="NCBI Taxonomy" id="45954"/>
    <lineage>
        <taxon>Eukaryota</taxon>
        <taxon>Metazoa</taxon>
        <taxon>Spiralia</taxon>
        <taxon>Lophotrochozoa</taxon>
        <taxon>Mollusca</taxon>
        <taxon>Bivalvia</taxon>
        <taxon>Autobranchia</taxon>
        <taxon>Heteroconchia</taxon>
        <taxon>Euheterodonta</taxon>
        <taxon>Imparidentia</taxon>
        <taxon>Neoheterodontei</taxon>
        <taxon>Myida</taxon>
        <taxon>Dreissenoidea</taxon>
        <taxon>Dreissenidae</taxon>
        <taxon>Dreissena</taxon>
    </lineage>
</organism>
<gene>
    <name evidence="1" type="ORF">DPMN_094012</name>
</gene>
<evidence type="ECO:0000313" key="2">
    <source>
        <dbReference type="Proteomes" id="UP000828390"/>
    </source>
</evidence>
<reference evidence="1" key="1">
    <citation type="journal article" date="2019" name="bioRxiv">
        <title>The Genome of the Zebra Mussel, Dreissena polymorpha: A Resource for Invasive Species Research.</title>
        <authorList>
            <person name="McCartney M.A."/>
            <person name="Auch B."/>
            <person name="Kono T."/>
            <person name="Mallez S."/>
            <person name="Zhang Y."/>
            <person name="Obille A."/>
            <person name="Becker A."/>
            <person name="Abrahante J.E."/>
            <person name="Garbe J."/>
            <person name="Badalamenti J.P."/>
            <person name="Herman A."/>
            <person name="Mangelson H."/>
            <person name="Liachko I."/>
            <person name="Sullivan S."/>
            <person name="Sone E.D."/>
            <person name="Koren S."/>
            <person name="Silverstein K.A.T."/>
            <person name="Beckman K.B."/>
            <person name="Gohl D.M."/>
        </authorList>
    </citation>
    <scope>NUCLEOTIDE SEQUENCE</scope>
    <source>
        <strain evidence="1">Duluth1</strain>
        <tissue evidence="1">Whole animal</tissue>
    </source>
</reference>
<proteinExistence type="predicted"/>
<dbReference type="AlphaFoldDB" id="A0A9D4L4Z1"/>
<reference evidence="1" key="2">
    <citation type="submission" date="2020-11" db="EMBL/GenBank/DDBJ databases">
        <authorList>
            <person name="McCartney M.A."/>
            <person name="Auch B."/>
            <person name="Kono T."/>
            <person name="Mallez S."/>
            <person name="Becker A."/>
            <person name="Gohl D.M."/>
            <person name="Silverstein K.A.T."/>
            <person name="Koren S."/>
            <person name="Bechman K.B."/>
            <person name="Herman A."/>
            <person name="Abrahante J.E."/>
            <person name="Garbe J."/>
        </authorList>
    </citation>
    <scope>NUCLEOTIDE SEQUENCE</scope>
    <source>
        <strain evidence="1">Duluth1</strain>
        <tissue evidence="1">Whole animal</tissue>
    </source>
</reference>
<protein>
    <submittedName>
        <fullName evidence="1">Uncharacterized protein</fullName>
    </submittedName>
</protein>